<evidence type="ECO:0000313" key="4">
    <source>
        <dbReference type="Proteomes" id="UP000785613"/>
    </source>
</evidence>
<sequence>MSTNSTETYQQDDLGGVLASPSGAEHLAPLRPEPLAVVVVAAEAPRPASGAGVPPAAPEPAGRVLQVVVGATVLGCAAAGLFAWLR</sequence>
<protein>
    <submittedName>
        <fullName evidence="3">Uncharacterized protein</fullName>
    </submittedName>
</protein>
<evidence type="ECO:0000313" key="3">
    <source>
        <dbReference type="EMBL" id="NHZ34544.1"/>
    </source>
</evidence>
<reference evidence="3 4" key="1">
    <citation type="submission" date="2019-09" db="EMBL/GenBank/DDBJ databases">
        <title>Taxonomy of Antarctic Massilia spp.: description of Massilia rubra sp. nov., Massilia aquatica sp. nov., Massilia mucilaginosa sp. nov., Massilia frigida sp. nov. isolated from streams, lakes and regoliths.</title>
        <authorList>
            <person name="Holochova P."/>
            <person name="Sedlacek I."/>
            <person name="Kralova S."/>
            <person name="Maslanova I."/>
            <person name="Busse H.-J."/>
            <person name="Stankova E."/>
            <person name="Vrbovska V."/>
            <person name="Kovarovic V."/>
            <person name="Bartak M."/>
            <person name="Svec P."/>
            <person name="Pantucek R."/>
        </authorList>
    </citation>
    <scope>NUCLEOTIDE SEQUENCE [LARGE SCALE GENOMIC DNA]</scope>
    <source>
        <strain evidence="3 4">CCM 8692</strain>
    </source>
</reference>
<evidence type="ECO:0000256" key="2">
    <source>
        <dbReference type="SAM" id="Phobius"/>
    </source>
</evidence>
<proteinExistence type="predicted"/>
<feature type="compositionally biased region" description="Polar residues" evidence="1">
    <location>
        <begin position="1"/>
        <end position="11"/>
    </location>
</feature>
<feature type="region of interest" description="Disordered" evidence="1">
    <location>
        <begin position="1"/>
        <end position="26"/>
    </location>
</feature>
<keyword evidence="4" id="KW-1185">Reference proteome</keyword>
<dbReference type="RefSeq" id="WP_167225111.1">
    <property type="nucleotide sequence ID" value="NZ_VUYU01000007.1"/>
</dbReference>
<accession>A0ABX0LIP8</accession>
<comment type="caution">
    <text evidence="3">The sequence shown here is derived from an EMBL/GenBank/DDBJ whole genome shotgun (WGS) entry which is preliminary data.</text>
</comment>
<dbReference type="EMBL" id="VUYU01000007">
    <property type="protein sequence ID" value="NHZ34544.1"/>
    <property type="molecule type" value="Genomic_DNA"/>
</dbReference>
<keyword evidence="2" id="KW-0812">Transmembrane</keyword>
<feature type="transmembrane region" description="Helical" evidence="2">
    <location>
        <begin position="64"/>
        <end position="85"/>
    </location>
</feature>
<dbReference type="Proteomes" id="UP000785613">
    <property type="component" value="Unassembled WGS sequence"/>
</dbReference>
<evidence type="ECO:0000256" key="1">
    <source>
        <dbReference type="SAM" id="MobiDB-lite"/>
    </source>
</evidence>
<gene>
    <name evidence="3" type="ORF">F0185_13220</name>
</gene>
<keyword evidence="2" id="KW-1133">Transmembrane helix</keyword>
<keyword evidence="2" id="KW-0472">Membrane</keyword>
<name>A0ABX0LIP8_9BURK</name>
<organism evidence="3 4">
    <name type="scientific">Massilia rubra</name>
    <dbReference type="NCBI Taxonomy" id="2607910"/>
    <lineage>
        <taxon>Bacteria</taxon>
        <taxon>Pseudomonadati</taxon>
        <taxon>Pseudomonadota</taxon>
        <taxon>Betaproteobacteria</taxon>
        <taxon>Burkholderiales</taxon>
        <taxon>Oxalobacteraceae</taxon>
        <taxon>Telluria group</taxon>
        <taxon>Massilia</taxon>
    </lineage>
</organism>